<dbReference type="EMBL" id="FPAS01000007">
    <property type="protein sequence ID" value="SFT90907.1"/>
    <property type="molecule type" value="Genomic_DNA"/>
</dbReference>
<evidence type="ECO:0000313" key="2">
    <source>
        <dbReference type="Proteomes" id="UP000236454"/>
    </source>
</evidence>
<gene>
    <name evidence="1" type="ORF">SAMN05216474_3103</name>
</gene>
<dbReference type="STRING" id="477690.SAMN05216474_3103"/>
<dbReference type="AlphaFoldDB" id="A0A1I7BUR0"/>
<keyword evidence="2" id="KW-1185">Reference proteome</keyword>
<accession>A0A1I7BUR0</accession>
<proteinExistence type="predicted"/>
<evidence type="ECO:0000313" key="1">
    <source>
        <dbReference type="EMBL" id="SFT90907.1"/>
    </source>
</evidence>
<name>A0A1I7BUR0_9FLAO</name>
<organism evidence="1 2">
    <name type="scientific">Lishizhenia tianjinensis</name>
    <dbReference type="NCBI Taxonomy" id="477690"/>
    <lineage>
        <taxon>Bacteria</taxon>
        <taxon>Pseudomonadati</taxon>
        <taxon>Bacteroidota</taxon>
        <taxon>Flavobacteriia</taxon>
        <taxon>Flavobacteriales</taxon>
        <taxon>Crocinitomicaceae</taxon>
        <taxon>Lishizhenia</taxon>
    </lineage>
</organism>
<protein>
    <submittedName>
        <fullName evidence="1">Uncharacterized protein</fullName>
    </submittedName>
</protein>
<sequence length="128" mass="14586">MLLCVNVYAQAQEKDKIKIKKKPTEVDFLPHINGVYDGEIAVEKICFGDGIKNNLGYQVFSFQITYVKEGTTVTEYIRSNQIPDTVCAQLQFFNLNQRIFITAIKALDHSGRLITLEPFSLIPIKEDE</sequence>
<reference evidence="1 2" key="1">
    <citation type="submission" date="2016-10" db="EMBL/GenBank/DDBJ databases">
        <authorList>
            <person name="de Groot N.N."/>
        </authorList>
    </citation>
    <scope>NUCLEOTIDE SEQUENCE [LARGE SCALE GENOMIC DNA]</scope>
    <source>
        <strain evidence="1 2">CGMCC 1.7005</strain>
    </source>
</reference>
<dbReference type="Proteomes" id="UP000236454">
    <property type="component" value="Unassembled WGS sequence"/>
</dbReference>